<name>A0A6P1NE99_9MICC</name>
<keyword evidence="3" id="KW-1185">Reference proteome</keyword>
<reference evidence="2 3" key="1">
    <citation type="submission" date="2020-01" db="EMBL/GenBank/DDBJ databases">
        <title>Pseudarthrobacter psychrotolerans sp. nov., isolated from antarctic soil.</title>
        <authorList>
            <person name="Shin Y."/>
            <person name="Park W."/>
        </authorList>
    </citation>
    <scope>NUCLEOTIDE SEQUENCE [LARGE SCALE GENOMIC DNA]</scope>
    <source>
        <strain evidence="2 3">YJ56</strain>
    </source>
</reference>
<dbReference type="AlphaFoldDB" id="A0A6P1NE99"/>
<sequence>MTTLDALIDGLSDDTLTTSNALRKFLVVGKRLKSEAIIDWVNGELNGLSGVDLDNYPIYRGPLQVPVQALFTGPFGAWQKHLISEDDVPDESNFRHVWFNCWFDESLAELEQLALAEGTLSKPWRFSAVAQFNRWSATGRTISVEMHEVHSVERIVTTAQLRGVIDSVRNKALMLALELQADIPGAGEVNGPTVQDKEVERTVNYHFETNIHGGTNTVGMGENVTQLVNITQGDSDALMLALEKLGLGVDDRTTLGQALEEDGNKPGNAVKDFLAKLGAGAIKIAGAVATPPAIAAVKMAITGFTGVPIP</sequence>
<evidence type="ECO:0000259" key="1">
    <source>
        <dbReference type="Pfam" id="PF18864"/>
    </source>
</evidence>
<dbReference type="Proteomes" id="UP000464186">
    <property type="component" value="Chromosome"/>
</dbReference>
<feature type="domain" description="AbiTii" evidence="1">
    <location>
        <begin position="4"/>
        <end position="205"/>
    </location>
</feature>
<accession>A0A6P1NE99</accession>
<evidence type="ECO:0000313" key="2">
    <source>
        <dbReference type="EMBL" id="QHK18596.1"/>
    </source>
</evidence>
<proteinExistence type="predicted"/>
<dbReference type="Pfam" id="PF18864">
    <property type="entry name" value="AbiTii"/>
    <property type="match status" value="1"/>
</dbReference>
<dbReference type="KEGG" id="psey:GU243_01050"/>
<dbReference type="EMBL" id="CP047898">
    <property type="protein sequence ID" value="QHK18596.1"/>
    <property type="molecule type" value="Genomic_DNA"/>
</dbReference>
<dbReference type="InterPro" id="IPR041304">
    <property type="entry name" value="AbiTii"/>
</dbReference>
<evidence type="ECO:0000313" key="3">
    <source>
        <dbReference type="Proteomes" id="UP000464186"/>
    </source>
</evidence>
<gene>
    <name evidence="2" type="ORF">GU243_01050</name>
</gene>
<organism evidence="2 3">
    <name type="scientific">Pseudarthrobacter psychrotolerans</name>
    <dbReference type="NCBI Taxonomy" id="2697569"/>
    <lineage>
        <taxon>Bacteria</taxon>
        <taxon>Bacillati</taxon>
        <taxon>Actinomycetota</taxon>
        <taxon>Actinomycetes</taxon>
        <taxon>Micrococcales</taxon>
        <taxon>Micrococcaceae</taxon>
        <taxon>Pseudarthrobacter</taxon>
    </lineage>
</organism>
<protein>
    <recommendedName>
        <fullName evidence="1">AbiTii domain-containing protein</fullName>
    </recommendedName>
</protein>